<dbReference type="InterPro" id="IPR004635">
    <property type="entry name" value="Pept_S49_SppA"/>
</dbReference>
<dbReference type="CDD" id="cd07023">
    <property type="entry name" value="S49_Sppa_N_C"/>
    <property type="match status" value="1"/>
</dbReference>
<evidence type="ECO:0000313" key="7">
    <source>
        <dbReference type="EMBL" id="SFS85228.1"/>
    </source>
</evidence>
<sequence length="338" mass="37085">MTNKRWVAIGLSIIVLIVSLILPAVASVFMADEEDEDKATDFFTALIDDAQAETVIRDGDAFNRIALIDVQGEMINQQVSPFAQGGYNHALILDQLEQIKTDETVKAILLRVNTPGGGVYESAELTDKIKEVKEARDIPVYTVMESMAASGGYYISAQSEKIFATQETLTGSIGVIMQGFNVSGLLDKLGIEDTTIKSGDLKDLGSATRPNTDEEIAVLQEIVDGMYERFVSEIIDGRNMSRERVLDLADGRIYSGAQAKTLGLIDELGYFDDALATLESDFELSGAEVFQYDGTSLNMFDQFFLSMKNLLPQAESTPLDSIGQTEEAPTFKYLYRGL</sequence>
<protein>
    <submittedName>
        <fullName evidence="7">Protease-4</fullName>
    </submittedName>
    <submittedName>
        <fullName evidence="6">Signal peptidase</fullName>
    </submittedName>
</protein>
<dbReference type="InterPro" id="IPR029045">
    <property type="entry name" value="ClpP/crotonase-like_dom_sf"/>
</dbReference>
<organism evidence="7 8">
    <name type="scientific">Halolactibacillus miurensis</name>
    <dbReference type="NCBI Taxonomy" id="306541"/>
    <lineage>
        <taxon>Bacteria</taxon>
        <taxon>Bacillati</taxon>
        <taxon>Bacillota</taxon>
        <taxon>Bacilli</taxon>
        <taxon>Bacillales</taxon>
        <taxon>Bacillaceae</taxon>
        <taxon>Halolactibacillus</taxon>
    </lineage>
</organism>
<keyword evidence="3" id="KW-0378">Hydrolase</keyword>
<keyword evidence="9" id="KW-1185">Reference proteome</keyword>
<dbReference type="PANTHER" id="PTHR42987">
    <property type="entry name" value="PEPTIDASE S49"/>
    <property type="match status" value="1"/>
</dbReference>
<dbReference type="Proteomes" id="UP000321773">
    <property type="component" value="Unassembled WGS sequence"/>
</dbReference>
<proteinExistence type="inferred from homology"/>
<evidence type="ECO:0000313" key="9">
    <source>
        <dbReference type="Proteomes" id="UP000321773"/>
    </source>
</evidence>
<evidence type="ECO:0000256" key="3">
    <source>
        <dbReference type="ARBA" id="ARBA00022801"/>
    </source>
</evidence>
<dbReference type="InterPro" id="IPR001907">
    <property type="entry name" value="ClpP"/>
</dbReference>
<dbReference type="EMBL" id="FPAI01000013">
    <property type="protein sequence ID" value="SFS85228.1"/>
    <property type="molecule type" value="Genomic_DNA"/>
</dbReference>
<keyword evidence="4" id="KW-0720">Serine protease</keyword>
<gene>
    <name evidence="6" type="primary">sppA</name>
    <name evidence="6" type="ORF">HMI01_13400</name>
    <name evidence="7" type="ORF">SAMN05421668_11326</name>
</gene>
<evidence type="ECO:0000313" key="8">
    <source>
        <dbReference type="Proteomes" id="UP000199139"/>
    </source>
</evidence>
<comment type="similarity">
    <text evidence="1">Belongs to the peptidase S49 family.</text>
</comment>
<evidence type="ECO:0000256" key="4">
    <source>
        <dbReference type="ARBA" id="ARBA00022825"/>
    </source>
</evidence>
<dbReference type="PANTHER" id="PTHR42987:SF7">
    <property type="entry name" value="SIGNAL PEPTIDE PEPTIDASE SPPA-RELATED"/>
    <property type="match status" value="1"/>
</dbReference>
<dbReference type="EMBL" id="BJWJ01000011">
    <property type="protein sequence ID" value="GEM04352.1"/>
    <property type="molecule type" value="Genomic_DNA"/>
</dbReference>
<reference evidence="6 9" key="2">
    <citation type="submission" date="2019-07" db="EMBL/GenBank/DDBJ databases">
        <title>Whole genome shotgun sequence of Halolactibacillus miurensis NBRC 100873.</title>
        <authorList>
            <person name="Hosoyama A."/>
            <person name="Uohara A."/>
            <person name="Ohji S."/>
            <person name="Ichikawa N."/>
        </authorList>
    </citation>
    <scope>NUCLEOTIDE SEQUENCE [LARGE SCALE GENOMIC DNA]</scope>
    <source>
        <strain evidence="6 9">NBRC 100873</strain>
    </source>
</reference>
<dbReference type="InterPro" id="IPR047272">
    <property type="entry name" value="S49_SppA_C"/>
</dbReference>
<dbReference type="SUPFAM" id="SSF52096">
    <property type="entry name" value="ClpP/crotonase"/>
    <property type="match status" value="1"/>
</dbReference>
<dbReference type="GO" id="GO:0004176">
    <property type="term" value="F:ATP-dependent peptidase activity"/>
    <property type="evidence" value="ECO:0007669"/>
    <property type="project" value="InterPro"/>
</dbReference>
<reference evidence="7 8" key="1">
    <citation type="submission" date="2016-10" db="EMBL/GenBank/DDBJ databases">
        <authorList>
            <person name="de Groot N.N."/>
        </authorList>
    </citation>
    <scope>NUCLEOTIDE SEQUENCE [LARGE SCALE GENOMIC DNA]</scope>
    <source>
        <strain evidence="7 8">DSM 17074</strain>
    </source>
</reference>
<dbReference type="Pfam" id="PF01343">
    <property type="entry name" value="Peptidase_S49"/>
    <property type="match status" value="1"/>
</dbReference>
<dbReference type="GO" id="GO:0006508">
    <property type="term" value="P:proteolysis"/>
    <property type="evidence" value="ECO:0007669"/>
    <property type="project" value="UniProtKB-KW"/>
</dbReference>
<dbReference type="InterPro" id="IPR002142">
    <property type="entry name" value="Peptidase_S49"/>
</dbReference>
<dbReference type="GO" id="GO:0004252">
    <property type="term" value="F:serine-type endopeptidase activity"/>
    <property type="evidence" value="ECO:0007669"/>
    <property type="project" value="InterPro"/>
</dbReference>
<dbReference type="OrthoDB" id="9764363at2"/>
<dbReference type="Gene3D" id="3.90.226.10">
    <property type="entry name" value="2-enoyl-CoA Hydratase, Chain A, domain 1"/>
    <property type="match status" value="2"/>
</dbReference>
<feature type="domain" description="Peptidase S49" evidence="5">
    <location>
        <begin position="135"/>
        <end position="283"/>
    </location>
</feature>
<keyword evidence="2 7" id="KW-0645">Protease</keyword>
<dbReference type="PRINTS" id="PR00127">
    <property type="entry name" value="CLPPROTEASEP"/>
</dbReference>
<name>A0A1I6T814_9BACI</name>
<evidence type="ECO:0000259" key="5">
    <source>
        <dbReference type="Pfam" id="PF01343"/>
    </source>
</evidence>
<dbReference type="STRING" id="306541.SAMN05421668_11326"/>
<dbReference type="Proteomes" id="UP000199139">
    <property type="component" value="Unassembled WGS sequence"/>
</dbReference>
<accession>A0A1I6T814</accession>
<dbReference type="NCBIfam" id="TIGR00706">
    <property type="entry name" value="SppA_dom"/>
    <property type="match status" value="1"/>
</dbReference>
<evidence type="ECO:0000313" key="6">
    <source>
        <dbReference type="EMBL" id="GEM04352.1"/>
    </source>
</evidence>
<dbReference type="AlphaFoldDB" id="A0A1I6T814"/>
<evidence type="ECO:0000256" key="2">
    <source>
        <dbReference type="ARBA" id="ARBA00022670"/>
    </source>
</evidence>
<dbReference type="RefSeq" id="WP_062321127.1">
    <property type="nucleotide sequence ID" value="NZ_BJWJ01000011.1"/>
</dbReference>
<evidence type="ECO:0000256" key="1">
    <source>
        <dbReference type="ARBA" id="ARBA00008683"/>
    </source>
</evidence>